<dbReference type="Gramene" id="Pp3c14_6160V3.1">
    <property type="protein sequence ID" value="Pp3c14_6160V3.1"/>
    <property type="gene ID" value="Pp3c14_6160"/>
</dbReference>
<reference evidence="2 4" key="2">
    <citation type="journal article" date="2018" name="Plant J.">
        <title>The Physcomitrella patens chromosome-scale assembly reveals moss genome structure and evolution.</title>
        <authorList>
            <person name="Lang D."/>
            <person name="Ullrich K.K."/>
            <person name="Murat F."/>
            <person name="Fuchs J."/>
            <person name="Jenkins J."/>
            <person name="Haas F.B."/>
            <person name="Piednoel M."/>
            <person name="Gundlach H."/>
            <person name="Van Bel M."/>
            <person name="Meyberg R."/>
            <person name="Vives C."/>
            <person name="Morata J."/>
            <person name="Symeonidi A."/>
            <person name="Hiss M."/>
            <person name="Muchero W."/>
            <person name="Kamisugi Y."/>
            <person name="Saleh O."/>
            <person name="Blanc G."/>
            <person name="Decker E.L."/>
            <person name="van Gessel N."/>
            <person name="Grimwood J."/>
            <person name="Hayes R.D."/>
            <person name="Graham S.W."/>
            <person name="Gunter L.E."/>
            <person name="McDaniel S.F."/>
            <person name="Hoernstein S.N.W."/>
            <person name="Larsson A."/>
            <person name="Li F.W."/>
            <person name="Perroud P.F."/>
            <person name="Phillips J."/>
            <person name="Ranjan P."/>
            <person name="Rokshar D.S."/>
            <person name="Rothfels C.J."/>
            <person name="Schneider L."/>
            <person name="Shu S."/>
            <person name="Stevenson D.W."/>
            <person name="Thummler F."/>
            <person name="Tillich M."/>
            <person name="Villarreal Aguilar J.C."/>
            <person name="Widiez T."/>
            <person name="Wong G.K."/>
            <person name="Wymore A."/>
            <person name="Zhang Y."/>
            <person name="Zimmer A.D."/>
            <person name="Quatrano R.S."/>
            <person name="Mayer K.F.X."/>
            <person name="Goodstein D."/>
            <person name="Casacuberta J.M."/>
            <person name="Vandepoele K."/>
            <person name="Reski R."/>
            <person name="Cuming A.C."/>
            <person name="Tuskan G.A."/>
            <person name="Maumus F."/>
            <person name="Salse J."/>
            <person name="Schmutz J."/>
            <person name="Rensing S.A."/>
        </authorList>
    </citation>
    <scope>NUCLEOTIDE SEQUENCE [LARGE SCALE GENOMIC DNA]</scope>
    <source>
        <strain evidence="3 4">cv. Gransden 2004</strain>
    </source>
</reference>
<evidence type="ECO:0000313" key="3">
    <source>
        <dbReference type="EnsemblPlants" id="Pp3c14_6160V3.1"/>
    </source>
</evidence>
<dbReference type="EnsemblPlants" id="Pp3c14_6160V3.1">
    <property type="protein sequence ID" value="Pp3c14_6160V3.1"/>
    <property type="gene ID" value="Pp3c14_6160"/>
</dbReference>
<dbReference type="PANTHER" id="PTHR47026:SF2">
    <property type="entry name" value="FLAGELLAR ASSOCIATED PROTEIN"/>
    <property type="match status" value="1"/>
</dbReference>
<organism evidence="2">
    <name type="scientific">Physcomitrium patens</name>
    <name type="common">Spreading-leaved earth moss</name>
    <name type="synonym">Physcomitrella patens</name>
    <dbReference type="NCBI Taxonomy" id="3218"/>
    <lineage>
        <taxon>Eukaryota</taxon>
        <taxon>Viridiplantae</taxon>
        <taxon>Streptophyta</taxon>
        <taxon>Embryophyta</taxon>
        <taxon>Bryophyta</taxon>
        <taxon>Bryophytina</taxon>
        <taxon>Bryopsida</taxon>
        <taxon>Funariidae</taxon>
        <taxon>Funariales</taxon>
        <taxon>Funariaceae</taxon>
        <taxon>Physcomitrium</taxon>
    </lineage>
</organism>
<feature type="region of interest" description="Disordered" evidence="1">
    <location>
        <begin position="16"/>
        <end position="85"/>
    </location>
</feature>
<feature type="compositionally biased region" description="Polar residues" evidence="1">
    <location>
        <begin position="25"/>
        <end position="35"/>
    </location>
</feature>
<proteinExistence type="predicted"/>
<sequence>MLEELKEIEDFLPDVTKTPVGKYVDSSQSYSTEMASSNSANSSLRRSLSRNLTPSSESSRKSSRKSFDKSSSRSSGSEDDHAPFQMTLSEINQQTDVEKEISQFVKELVVDEGIGEFISTTEMPKYDADGDNQYSKNSLLASESSRYWDAKIHSPSLASNYEQDDVSSLKMTYYAFKETTGQKSGIPVSLLAAHLETKEPHYPSFFGSRSSVSVTENPSARSFRTLQRSPSRRTSIELIHPAFSPQVMEVINALEAHKKKAEFDGNYVEARAATQRLNGVKLWDEKLQEFLKAVVEHAAKLKRQQISVLQAFRQRMAAKMPTKPQWSREVLKHKKVQTFLGKQGNYLEADKVKHIVDRMEHTELQATRVAYATEVGLKEQALRTKQQNEMKVLLKRAAQGSDELRKTRDLELERCSQRHKNIAREFRALQKQERMRFEQILGKRVKEFKESGGSLQLLSETLSGMEAWMLPAIEPLCPAGDTSTFSCSSDSHGSD</sequence>
<accession>A0A2K1JGK4</accession>
<gene>
    <name evidence="3" type="primary">LOC112291160</name>
    <name evidence="2" type="ORF">PHYPA_018095</name>
</gene>
<feature type="compositionally biased region" description="Low complexity" evidence="1">
    <location>
        <begin position="36"/>
        <end position="57"/>
    </location>
</feature>
<dbReference type="Proteomes" id="UP000006727">
    <property type="component" value="Chromosome 14"/>
</dbReference>
<feature type="compositionally biased region" description="Basic and acidic residues" evidence="1">
    <location>
        <begin position="65"/>
        <end position="82"/>
    </location>
</feature>
<reference evidence="3" key="3">
    <citation type="submission" date="2020-12" db="UniProtKB">
        <authorList>
            <consortium name="EnsemblPlants"/>
        </authorList>
    </citation>
    <scope>IDENTIFICATION</scope>
</reference>
<protein>
    <submittedName>
        <fullName evidence="2 3">Uncharacterized protein</fullName>
    </submittedName>
</protein>
<keyword evidence="4" id="KW-1185">Reference proteome</keyword>
<dbReference type="GeneID" id="112291160"/>
<dbReference type="PANTHER" id="PTHR47026">
    <property type="entry name" value="PIGMENTOSA GTPASE REGULATOR-LIKE PROTEIN, PUTATIVE-RELATED"/>
    <property type="match status" value="1"/>
</dbReference>
<dbReference type="EMBL" id="ABEU02000014">
    <property type="protein sequence ID" value="PNR40692.1"/>
    <property type="molecule type" value="Genomic_DNA"/>
</dbReference>
<name>A0A2K1JGK4_PHYPA</name>
<dbReference type="AlphaFoldDB" id="A0A2K1JGK4"/>
<dbReference type="RefSeq" id="XP_024394008.1">
    <property type="nucleotide sequence ID" value="XM_024538240.2"/>
</dbReference>
<evidence type="ECO:0000313" key="4">
    <source>
        <dbReference type="Proteomes" id="UP000006727"/>
    </source>
</evidence>
<evidence type="ECO:0000256" key="1">
    <source>
        <dbReference type="SAM" id="MobiDB-lite"/>
    </source>
</evidence>
<reference evidence="2 4" key="1">
    <citation type="journal article" date="2008" name="Science">
        <title>The Physcomitrella genome reveals evolutionary insights into the conquest of land by plants.</title>
        <authorList>
            <person name="Rensing S."/>
            <person name="Lang D."/>
            <person name="Zimmer A."/>
            <person name="Terry A."/>
            <person name="Salamov A."/>
            <person name="Shapiro H."/>
            <person name="Nishiyama T."/>
            <person name="Perroud P.-F."/>
            <person name="Lindquist E."/>
            <person name="Kamisugi Y."/>
            <person name="Tanahashi T."/>
            <person name="Sakakibara K."/>
            <person name="Fujita T."/>
            <person name="Oishi K."/>
            <person name="Shin-I T."/>
            <person name="Kuroki Y."/>
            <person name="Toyoda A."/>
            <person name="Suzuki Y."/>
            <person name="Hashimoto A."/>
            <person name="Yamaguchi K."/>
            <person name="Sugano A."/>
            <person name="Kohara Y."/>
            <person name="Fujiyama A."/>
            <person name="Anterola A."/>
            <person name="Aoki S."/>
            <person name="Ashton N."/>
            <person name="Barbazuk W.B."/>
            <person name="Barker E."/>
            <person name="Bennetzen J."/>
            <person name="Bezanilla M."/>
            <person name="Blankenship R."/>
            <person name="Cho S.H."/>
            <person name="Dutcher S."/>
            <person name="Estelle M."/>
            <person name="Fawcett J.A."/>
            <person name="Gundlach H."/>
            <person name="Hanada K."/>
            <person name="Heyl A."/>
            <person name="Hicks K.A."/>
            <person name="Hugh J."/>
            <person name="Lohr M."/>
            <person name="Mayer K."/>
            <person name="Melkozernov A."/>
            <person name="Murata T."/>
            <person name="Nelson D."/>
            <person name="Pils B."/>
            <person name="Prigge M."/>
            <person name="Reiss B."/>
            <person name="Renner T."/>
            <person name="Rombauts S."/>
            <person name="Rushton P."/>
            <person name="Sanderfoot A."/>
            <person name="Schween G."/>
            <person name="Shiu S.-H."/>
            <person name="Stueber K."/>
            <person name="Theodoulou F.L."/>
            <person name="Tu H."/>
            <person name="Van de Peer Y."/>
            <person name="Verrier P.J."/>
            <person name="Waters E."/>
            <person name="Wood A."/>
            <person name="Yang L."/>
            <person name="Cove D."/>
            <person name="Cuming A."/>
            <person name="Hasebe M."/>
            <person name="Lucas S."/>
            <person name="Mishler D.B."/>
            <person name="Reski R."/>
            <person name="Grigoriev I."/>
            <person name="Quatrano R.S."/>
            <person name="Boore J.L."/>
        </authorList>
    </citation>
    <scope>NUCLEOTIDE SEQUENCE [LARGE SCALE GENOMIC DNA]</scope>
    <source>
        <strain evidence="3 4">cv. Gransden 2004</strain>
    </source>
</reference>
<evidence type="ECO:0000313" key="2">
    <source>
        <dbReference type="EMBL" id="PNR40692.1"/>
    </source>
</evidence>
<dbReference type="PaxDb" id="3218-PP1S150_125V6.1"/>